<sequence length="77" mass="8629">MTSNHFPISLTKEPNTNGCLKEYYVRVDNNNQGTRQTSNSFTLYTDGGVDLTIYVWSVDRAGTYSSSSLINSSNLFH</sequence>
<reference evidence="1" key="1">
    <citation type="submission" date="2020-06" db="EMBL/GenBank/DDBJ databases">
        <title>Draft genome of Bugula neritina, a colonial animal packing powerful symbionts and potential medicines.</title>
        <authorList>
            <person name="Rayko M."/>
        </authorList>
    </citation>
    <scope>NUCLEOTIDE SEQUENCE [LARGE SCALE GENOMIC DNA]</scope>
    <source>
        <strain evidence="1">Kwan_BN1</strain>
    </source>
</reference>
<proteinExistence type="predicted"/>
<accession>A0A7J7K5N3</accession>
<protein>
    <submittedName>
        <fullName evidence="1">Uncharacterized protein</fullName>
    </submittedName>
</protein>
<keyword evidence="2" id="KW-1185">Reference proteome</keyword>
<dbReference type="AlphaFoldDB" id="A0A7J7K5N3"/>
<evidence type="ECO:0000313" key="2">
    <source>
        <dbReference type="Proteomes" id="UP000593567"/>
    </source>
</evidence>
<dbReference type="EMBL" id="VXIV02001469">
    <property type="protein sequence ID" value="KAF6032896.1"/>
    <property type="molecule type" value="Genomic_DNA"/>
</dbReference>
<name>A0A7J7K5N3_BUGNE</name>
<comment type="caution">
    <text evidence="1">The sequence shown here is derived from an EMBL/GenBank/DDBJ whole genome shotgun (WGS) entry which is preliminary data.</text>
</comment>
<gene>
    <name evidence="1" type="ORF">EB796_008800</name>
</gene>
<evidence type="ECO:0000313" key="1">
    <source>
        <dbReference type="EMBL" id="KAF6032896.1"/>
    </source>
</evidence>
<dbReference type="Proteomes" id="UP000593567">
    <property type="component" value="Unassembled WGS sequence"/>
</dbReference>
<organism evidence="1 2">
    <name type="scientific">Bugula neritina</name>
    <name type="common">Brown bryozoan</name>
    <name type="synonym">Sertularia neritina</name>
    <dbReference type="NCBI Taxonomy" id="10212"/>
    <lineage>
        <taxon>Eukaryota</taxon>
        <taxon>Metazoa</taxon>
        <taxon>Spiralia</taxon>
        <taxon>Lophotrochozoa</taxon>
        <taxon>Bryozoa</taxon>
        <taxon>Gymnolaemata</taxon>
        <taxon>Cheilostomatida</taxon>
        <taxon>Flustrina</taxon>
        <taxon>Buguloidea</taxon>
        <taxon>Bugulidae</taxon>
        <taxon>Bugula</taxon>
    </lineage>
</organism>